<dbReference type="OrthoDB" id="3268967at2759"/>
<feature type="non-terminal residue" evidence="1">
    <location>
        <position position="107"/>
    </location>
</feature>
<sequence length="107" mass="11924">MNTVNQSTGLSPFQVWLGRSPCLIPPLVTPPLGSLALELNAHEVVQLHELLVMEAQDNLLAAKVNQAFYANKHRGKEVIFNVGDLVMLSTKNRRRDYLSKGDKRTAK</sequence>
<evidence type="ECO:0000313" key="1">
    <source>
        <dbReference type="EMBL" id="TFK18306.1"/>
    </source>
</evidence>
<dbReference type="STRING" id="230819.A0A5C3KDY8"/>
<accession>A0A5C3KDY8</accession>
<organism evidence="1 2">
    <name type="scientific">Coprinopsis marcescibilis</name>
    <name type="common">Agaric fungus</name>
    <name type="synonym">Psathyrella marcescibilis</name>
    <dbReference type="NCBI Taxonomy" id="230819"/>
    <lineage>
        <taxon>Eukaryota</taxon>
        <taxon>Fungi</taxon>
        <taxon>Dikarya</taxon>
        <taxon>Basidiomycota</taxon>
        <taxon>Agaricomycotina</taxon>
        <taxon>Agaricomycetes</taxon>
        <taxon>Agaricomycetidae</taxon>
        <taxon>Agaricales</taxon>
        <taxon>Agaricineae</taxon>
        <taxon>Psathyrellaceae</taxon>
        <taxon>Coprinopsis</taxon>
    </lineage>
</organism>
<protein>
    <submittedName>
        <fullName evidence="1">Uncharacterized protein</fullName>
    </submittedName>
</protein>
<keyword evidence="2" id="KW-1185">Reference proteome</keyword>
<name>A0A5C3KDY8_COPMA</name>
<proteinExistence type="predicted"/>
<dbReference type="AlphaFoldDB" id="A0A5C3KDY8"/>
<dbReference type="EMBL" id="ML210413">
    <property type="protein sequence ID" value="TFK18306.1"/>
    <property type="molecule type" value="Genomic_DNA"/>
</dbReference>
<dbReference type="Proteomes" id="UP000307440">
    <property type="component" value="Unassembled WGS sequence"/>
</dbReference>
<evidence type="ECO:0000313" key="2">
    <source>
        <dbReference type="Proteomes" id="UP000307440"/>
    </source>
</evidence>
<gene>
    <name evidence="1" type="ORF">FA15DRAFT_554663</name>
</gene>
<reference evidence="1 2" key="1">
    <citation type="journal article" date="2019" name="Nat. Ecol. Evol.">
        <title>Megaphylogeny resolves global patterns of mushroom evolution.</title>
        <authorList>
            <person name="Varga T."/>
            <person name="Krizsan K."/>
            <person name="Foldi C."/>
            <person name="Dima B."/>
            <person name="Sanchez-Garcia M."/>
            <person name="Sanchez-Ramirez S."/>
            <person name="Szollosi G.J."/>
            <person name="Szarkandi J.G."/>
            <person name="Papp V."/>
            <person name="Albert L."/>
            <person name="Andreopoulos W."/>
            <person name="Angelini C."/>
            <person name="Antonin V."/>
            <person name="Barry K.W."/>
            <person name="Bougher N.L."/>
            <person name="Buchanan P."/>
            <person name="Buyck B."/>
            <person name="Bense V."/>
            <person name="Catcheside P."/>
            <person name="Chovatia M."/>
            <person name="Cooper J."/>
            <person name="Damon W."/>
            <person name="Desjardin D."/>
            <person name="Finy P."/>
            <person name="Geml J."/>
            <person name="Haridas S."/>
            <person name="Hughes K."/>
            <person name="Justo A."/>
            <person name="Karasinski D."/>
            <person name="Kautmanova I."/>
            <person name="Kiss B."/>
            <person name="Kocsube S."/>
            <person name="Kotiranta H."/>
            <person name="LaButti K.M."/>
            <person name="Lechner B.E."/>
            <person name="Liimatainen K."/>
            <person name="Lipzen A."/>
            <person name="Lukacs Z."/>
            <person name="Mihaltcheva S."/>
            <person name="Morgado L.N."/>
            <person name="Niskanen T."/>
            <person name="Noordeloos M.E."/>
            <person name="Ohm R.A."/>
            <person name="Ortiz-Santana B."/>
            <person name="Ovrebo C."/>
            <person name="Racz N."/>
            <person name="Riley R."/>
            <person name="Savchenko A."/>
            <person name="Shiryaev A."/>
            <person name="Soop K."/>
            <person name="Spirin V."/>
            <person name="Szebenyi C."/>
            <person name="Tomsovsky M."/>
            <person name="Tulloss R.E."/>
            <person name="Uehling J."/>
            <person name="Grigoriev I.V."/>
            <person name="Vagvolgyi C."/>
            <person name="Papp T."/>
            <person name="Martin F.M."/>
            <person name="Miettinen O."/>
            <person name="Hibbett D.S."/>
            <person name="Nagy L.G."/>
        </authorList>
    </citation>
    <scope>NUCLEOTIDE SEQUENCE [LARGE SCALE GENOMIC DNA]</scope>
    <source>
        <strain evidence="1 2">CBS 121175</strain>
    </source>
</reference>